<accession>A0A364Y4F1</accession>
<gene>
    <name evidence="4" type="ORF">DQQ10_11810</name>
</gene>
<dbReference type="CDD" id="cd00146">
    <property type="entry name" value="PKD"/>
    <property type="match status" value="1"/>
</dbReference>
<dbReference type="EMBL" id="QMFY01000005">
    <property type="protein sequence ID" value="RAW00921.1"/>
    <property type="molecule type" value="Genomic_DNA"/>
</dbReference>
<keyword evidence="4" id="KW-0808">Transferase</keyword>
<dbReference type="Gene3D" id="1.10.10.10">
    <property type="entry name" value="Winged helix-like DNA-binding domain superfamily/Winged helix DNA-binding domain"/>
    <property type="match status" value="1"/>
</dbReference>
<keyword evidence="5" id="KW-1185">Reference proteome</keyword>
<keyword evidence="2" id="KW-0732">Signal</keyword>
<dbReference type="FunFam" id="2.60.40.10:FF:000791">
    <property type="entry name" value="Two-component system sensor histidine kinase/response regulator"/>
    <property type="match status" value="1"/>
</dbReference>
<dbReference type="InterPro" id="IPR015943">
    <property type="entry name" value="WD40/YVTN_repeat-like_dom_sf"/>
</dbReference>
<keyword evidence="1" id="KW-0597">Phosphoprotein</keyword>
<feature type="signal peptide" evidence="2">
    <location>
        <begin position="1"/>
        <end position="20"/>
    </location>
</feature>
<name>A0A364Y4F1_9BACT</name>
<protein>
    <submittedName>
        <fullName evidence="4">Histidine kinase</fullName>
    </submittedName>
</protein>
<dbReference type="SUPFAM" id="SSF46894">
    <property type="entry name" value="C-terminal effector domain of the bipartite response regulators"/>
    <property type="match status" value="1"/>
</dbReference>
<evidence type="ECO:0000313" key="4">
    <source>
        <dbReference type="EMBL" id="RAW00921.1"/>
    </source>
</evidence>
<dbReference type="GO" id="GO:0006355">
    <property type="term" value="P:regulation of DNA-templated transcription"/>
    <property type="evidence" value="ECO:0007669"/>
    <property type="project" value="InterPro"/>
</dbReference>
<dbReference type="PANTHER" id="PTHR43547">
    <property type="entry name" value="TWO-COMPONENT HISTIDINE KINASE"/>
    <property type="match status" value="1"/>
</dbReference>
<organism evidence="4 5">
    <name type="scientific">Pseudochryseolinea flava</name>
    <dbReference type="NCBI Taxonomy" id="2059302"/>
    <lineage>
        <taxon>Bacteria</taxon>
        <taxon>Pseudomonadati</taxon>
        <taxon>Bacteroidota</taxon>
        <taxon>Cytophagia</taxon>
        <taxon>Cytophagales</taxon>
        <taxon>Fulvivirgaceae</taxon>
        <taxon>Pseudochryseolinea</taxon>
    </lineage>
</organism>
<evidence type="ECO:0000256" key="1">
    <source>
        <dbReference type="ARBA" id="ARBA00022553"/>
    </source>
</evidence>
<proteinExistence type="predicted"/>
<dbReference type="PANTHER" id="PTHR43547:SF2">
    <property type="entry name" value="HYBRID SIGNAL TRANSDUCTION HISTIDINE KINASE C"/>
    <property type="match status" value="1"/>
</dbReference>
<dbReference type="Proteomes" id="UP000251889">
    <property type="component" value="Unassembled WGS sequence"/>
</dbReference>
<comment type="caution">
    <text evidence="4">The sequence shown here is derived from an EMBL/GenBank/DDBJ whole genome shotgun (WGS) entry which is preliminary data.</text>
</comment>
<dbReference type="OrthoDB" id="9778366at2"/>
<evidence type="ECO:0000259" key="3">
    <source>
        <dbReference type="Pfam" id="PF07495"/>
    </source>
</evidence>
<dbReference type="Gene3D" id="2.60.40.10">
    <property type="entry name" value="Immunoglobulins"/>
    <property type="match status" value="1"/>
</dbReference>
<evidence type="ECO:0000313" key="5">
    <source>
        <dbReference type="Proteomes" id="UP000251889"/>
    </source>
</evidence>
<dbReference type="RefSeq" id="WP_112747077.1">
    <property type="nucleotide sequence ID" value="NZ_QMFY01000005.1"/>
</dbReference>
<dbReference type="Pfam" id="PF07495">
    <property type="entry name" value="Y_Y_Y"/>
    <property type="match status" value="1"/>
</dbReference>
<dbReference type="Pfam" id="PF07494">
    <property type="entry name" value="Reg_prop"/>
    <property type="match status" value="10"/>
</dbReference>
<feature type="domain" description="Two component regulator three Y" evidence="3">
    <location>
        <begin position="730"/>
        <end position="793"/>
    </location>
</feature>
<feature type="chain" id="PRO_5016802286" evidence="2">
    <location>
        <begin position="21"/>
        <end position="1011"/>
    </location>
</feature>
<dbReference type="Gene3D" id="2.130.10.10">
    <property type="entry name" value="YVTN repeat-like/Quinoprotein amine dehydrogenase"/>
    <property type="match status" value="4"/>
</dbReference>
<dbReference type="GO" id="GO:0000155">
    <property type="term" value="F:phosphorelay sensor kinase activity"/>
    <property type="evidence" value="ECO:0007669"/>
    <property type="project" value="TreeGrafter"/>
</dbReference>
<keyword evidence="4" id="KW-0418">Kinase</keyword>
<dbReference type="InterPro" id="IPR036388">
    <property type="entry name" value="WH-like_DNA-bd_sf"/>
</dbReference>
<reference evidence="4 5" key="1">
    <citation type="submission" date="2018-06" db="EMBL/GenBank/DDBJ databases">
        <title>Chryseolinea flavus sp. nov., a member of the phylum Bacteroidetes isolated from soil.</title>
        <authorList>
            <person name="Li Y."/>
            <person name="Wang J."/>
        </authorList>
    </citation>
    <scope>NUCLEOTIDE SEQUENCE [LARGE SCALE GENOMIC DNA]</scope>
    <source>
        <strain evidence="4 5">SDU1-6</strain>
    </source>
</reference>
<dbReference type="InterPro" id="IPR016032">
    <property type="entry name" value="Sig_transdc_resp-reg_C-effctor"/>
</dbReference>
<dbReference type="GO" id="GO:0003677">
    <property type="term" value="F:DNA binding"/>
    <property type="evidence" value="ECO:0007669"/>
    <property type="project" value="InterPro"/>
</dbReference>
<dbReference type="InterPro" id="IPR011123">
    <property type="entry name" value="Y_Y_Y"/>
</dbReference>
<dbReference type="SUPFAM" id="SSF63829">
    <property type="entry name" value="Calcium-dependent phosphotriesterase"/>
    <property type="match status" value="3"/>
</dbReference>
<dbReference type="InterPro" id="IPR011110">
    <property type="entry name" value="Reg_prop"/>
</dbReference>
<dbReference type="AlphaFoldDB" id="A0A364Y4F1"/>
<dbReference type="CDD" id="cd22249">
    <property type="entry name" value="UDM1_RNF168_RNF169-like"/>
    <property type="match status" value="1"/>
</dbReference>
<evidence type="ECO:0000256" key="2">
    <source>
        <dbReference type="SAM" id="SignalP"/>
    </source>
</evidence>
<sequence length="1011" mass="116241">MLRAYTILTLLLLYSRSVFAQPSEFSFDHIGIDKGLSNLTVTSIFQDNKGFMWFGTFNGLNRYDGYEIKNYFHNPKDSTSLSDNRVTVVFEDSHKNLWIGTNVGGLNLYDRQQDNFRRFTKESSKNFWISSNRIETIFQDSQGSLWIGTNEGLNRFNYKTERFEAFHKKDGDPSSLNSNQIYSIIEDQNKDLIILTNAPELNRYSERPNGFVHFTVSTNDKVSLNTARLLYRDRENNIWTGTLDHGLIKQNKNGIRRYEHQPTEARSLSHNLIRSILQDDKGNVYIGTDGGGLNIYNPLTDDFTVIKSNSENKNSLSSNAIYSLYQDKAGTVWIGTFGGGLDIYNRFKEKFNHHTVQPNNKNSLSHKSVLALLEDQKGQTWIGTDGGGLNMFDKRTGNFKHFRHDPKNPKSISSDVVKSLHEDKRGNIWIGTYLGGLNRYDPLNNNFERILANDHGIMNIIWDIYEDSHNNIWLSTLGHGLTMYDPNKNSFRHFQPFASGEGSLGDYNVIAILEDSEGNLWIGTEDHGVNLFHYETGKFSYLRNAVDDTTSLSSDHAWVIFEDSHNQIWIGTAGGGLNLYHREQMNFTHYTKADGLPSDIISGILEDKDGNLWITTGKGMSKFNPQKKTFKNFDLKDGLQSNDFNINAVCASRSGDLYVGGANGFNVFNPSRLRDNPYVPPVAITDFQIFNKPLKIGGEDAILTKQISETNHIEISYEASVISFRFAALNFISPEKNQYAYWMDGFEKDWNYVGTKREVTYTNLDPGEYTFHVKASNNDGIWNDEGIALTLVITPPWWETLWFKSALFIFVVSGMVAIYKMRTVAIRNSMRLEKERELKVKEAEIREERLRHEKHVVELSKSKLESEVHFKNAELASSVMNVVKQNETLLKIKEDISFTLRTNSPEELEKNLKRIIKLIEQEVKPDQNWTQFEQLFNQIHENFLQRLKERFPELTNRDLKLCAYLRMNLNSKEIAPLLSLSVRGVEDLRYRVRKKMELDTEINLSDYILGL</sequence>
<dbReference type="InterPro" id="IPR013783">
    <property type="entry name" value="Ig-like_fold"/>
</dbReference>